<dbReference type="PANTHER" id="PTHR30250">
    <property type="entry name" value="PST FAMILY PREDICTED COLANIC ACID TRANSPORTER"/>
    <property type="match status" value="1"/>
</dbReference>
<sequence length="808" mass="84365">MTDIDVDLRATGGEDDSPPEGSPDETRYVPRSQRPARATGQRPGERTERLGEGFERRGGRRPGEVFEVSTGPIRPQPAPAPAPRPESGAGEQTIKVSGLPLIRRPPPGTVRTGPVRPHGDPSEQRPTASPGEISVSRVPTAGKAGDGKAGEPSGEAGGRPPVDPVRPAGPVSGRSGPAIQPPDVVTATMDLSALQRRLRAEKTELLRRVEGQTPRHRRSDRRARRTDETDPESTQIFPRPPPAGRGGRFPGAGTARSRGRRGPAATGGGERAAAAASFGPGPGNGADGLVDDLTGDEGPGREGPGREGPGREGSGGRGGARSKAIWTLADQAVSSATNAAVSFLIAHQVSDVEYGAFGIAYTLFSIVIGLVRAGSCMPLSMFYSGATRSDFRAAATATTGSSFVFGVAVGIAFVGPGLLLGGPVGSSLSAMGLVLPGLLLQDAWRYVFFAMGKPFGAFVNDTVWAVVQIFGIFLLIHRGVTASPPLLLAWGASALVAALLGIAQAGFWPSPGETLRWLRRNKSNSAYLAAEFITVQGAMQTSLLVIGAVGSLATVGALQGARTLLGPTTVVGVGVVSFALPEFSKRTSMTRHARERAAYALSALVLAIGTAWSLIFYLLPERYGQALLGDSWDGVRNILGLSILHYLAASVPVGPACMVYALGKAKITFRVNAVFAPMLFGFPIIGLLVGEARGAVVGYNIAFWSIAPVWFVLLRRLAREHDAEQAALRAARGGSGPDPAPAGPGGRELPRPRRAGMSDARRSRRSNAGESDHRMDPVDDVEGMDVAPEHGPRRPGRGTGSRRGGRGT</sequence>
<feature type="transmembrane region" description="Helical" evidence="7">
    <location>
        <begin position="596"/>
        <end position="618"/>
    </location>
</feature>
<dbReference type="CDD" id="cd13126">
    <property type="entry name" value="MATE_like_11"/>
    <property type="match status" value="1"/>
</dbReference>
<keyword evidence="3 7" id="KW-0812">Transmembrane</keyword>
<feature type="transmembrane region" description="Helical" evidence="7">
    <location>
        <begin position="393"/>
        <end position="414"/>
    </location>
</feature>
<feature type="transmembrane region" description="Helical" evidence="7">
    <location>
        <begin position="461"/>
        <end position="480"/>
    </location>
</feature>
<evidence type="ECO:0000256" key="6">
    <source>
        <dbReference type="SAM" id="MobiDB-lite"/>
    </source>
</evidence>
<evidence type="ECO:0000256" key="7">
    <source>
        <dbReference type="SAM" id="Phobius"/>
    </source>
</evidence>
<feature type="compositionally biased region" description="Basic and acidic residues" evidence="6">
    <location>
        <begin position="43"/>
        <end position="64"/>
    </location>
</feature>
<feature type="region of interest" description="Disordered" evidence="6">
    <location>
        <begin position="728"/>
        <end position="808"/>
    </location>
</feature>
<feature type="transmembrane region" description="Helical" evidence="7">
    <location>
        <begin position="354"/>
        <end position="373"/>
    </location>
</feature>
<dbReference type="PANTHER" id="PTHR30250:SF26">
    <property type="entry name" value="PSMA PROTEIN"/>
    <property type="match status" value="1"/>
</dbReference>
<evidence type="ECO:0000256" key="5">
    <source>
        <dbReference type="ARBA" id="ARBA00023136"/>
    </source>
</evidence>
<evidence type="ECO:0000256" key="3">
    <source>
        <dbReference type="ARBA" id="ARBA00022692"/>
    </source>
</evidence>
<evidence type="ECO:0000256" key="1">
    <source>
        <dbReference type="ARBA" id="ARBA00004651"/>
    </source>
</evidence>
<feature type="compositionally biased region" description="Pro residues" evidence="6">
    <location>
        <begin position="74"/>
        <end position="84"/>
    </location>
</feature>
<feature type="transmembrane region" description="Helical" evidence="7">
    <location>
        <begin position="669"/>
        <end position="690"/>
    </location>
</feature>
<dbReference type="Proteomes" id="UP000001937">
    <property type="component" value="Chromosome"/>
</dbReference>
<dbReference type="EMBL" id="CP000249">
    <property type="protein sequence ID" value="ABD13287.1"/>
    <property type="molecule type" value="Genomic_DNA"/>
</dbReference>
<feature type="region of interest" description="Disordered" evidence="6">
    <location>
        <begin position="1"/>
        <end position="190"/>
    </location>
</feature>
<feature type="transmembrane region" description="Helical" evidence="7">
    <location>
        <begin position="564"/>
        <end position="584"/>
    </location>
</feature>
<keyword evidence="5 7" id="KW-0472">Membrane</keyword>
<evidence type="ECO:0000256" key="4">
    <source>
        <dbReference type="ARBA" id="ARBA00022989"/>
    </source>
</evidence>
<dbReference type="RefSeq" id="WP_011438311.1">
    <property type="nucleotide sequence ID" value="NC_007777.1"/>
</dbReference>
<dbReference type="STRING" id="106370.Francci3_3937"/>
<dbReference type="InterPro" id="IPR050833">
    <property type="entry name" value="Poly_Biosynth_Transport"/>
</dbReference>
<feature type="transmembrane region" description="Helical" evidence="7">
    <location>
        <begin position="638"/>
        <end position="662"/>
    </location>
</feature>
<feature type="transmembrane region" description="Helical" evidence="7">
    <location>
        <begin position="420"/>
        <end position="440"/>
    </location>
</feature>
<dbReference type="KEGG" id="fra:Francci3_3937"/>
<accession>Q2J605</accession>
<dbReference type="AlphaFoldDB" id="Q2J605"/>
<feature type="compositionally biased region" description="Basic residues" evidence="6">
    <location>
        <begin position="214"/>
        <end position="224"/>
    </location>
</feature>
<evidence type="ECO:0000313" key="8">
    <source>
        <dbReference type="EMBL" id="ABD13287.1"/>
    </source>
</evidence>
<feature type="compositionally biased region" description="Basic and acidic residues" evidence="6">
    <location>
        <begin position="298"/>
        <end position="310"/>
    </location>
</feature>
<proteinExistence type="predicted"/>
<reference evidence="8 9" key="1">
    <citation type="journal article" date="2007" name="Genome Res.">
        <title>Genome characteristics of facultatively symbiotic Frankia sp. strains reflect host range and host plant biogeography.</title>
        <authorList>
            <person name="Normand P."/>
            <person name="Lapierre P."/>
            <person name="Tisa L.S."/>
            <person name="Gogarten J.P."/>
            <person name="Alloisio N."/>
            <person name="Bagnarol E."/>
            <person name="Bassi C.A."/>
            <person name="Berry A.M."/>
            <person name="Bickhart D.M."/>
            <person name="Choisne N."/>
            <person name="Couloux A."/>
            <person name="Cournoyer B."/>
            <person name="Cruveiller S."/>
            <person name="Daubin V."/>
            <person name="Demange N."/>
            <person name="Francino M.P."/>
            <person name="Goltsman E."/>
            <person name="Huang Y."/>
            <person name="Kopp O.R."/>
            <person name="Labarre L."/>
            <person name="Lapidus A."/>
            <person name="Lavire C."/>
            <person name="Marechal J."/>
            <person name="Martinez M."/>
            <person name="Mastronunzio J.E."/>
            <person name="Mullin B.C."/>
            <person name="Niemann J."/>
            <person name="Pujic P."/>
            <person name="Rawnsley T."/>
            <person name="Rouy Z."/>
            <person name="Schenowitz C."/>
            <person name="Sellstedt A."/>
            <person name="Tavares F."/>
            <person name="Tomkins J.P."/>
            <person name="Vallenet D."/>
            <person name="Valverde C."/>
            <person name="Wall L.G."/>
            <person name="Wang Y."/>
            <person name="Medigue C."/>
            <person name="Benson D.R."/>
        </authorList>
    </citation>
    <scope>NUCLEOTIDE SEQUENCE [LARGE SCALE GENOMIC DNA]</scope>
    <source>
        <strain evidence="9">DSM 45818 / CECT 9043 / CcI3</strain>
    </source>
</reference>
<feature type="transmembrane region" description="Helical" evidence="7">
    <location>
        <begin position="696"/>
        <end position="714"/>
    </location>
</feature>
<feature type="region of interest" description="Disordered" evidence="6">
    <location>
        <begin position="202"/>
        <end position="321"/>
    </location>
</feature>
<dbReference type="eggNOG" id="COG2244">
    <property type="taxonomic scope" value="Bacteria"/>
</dbReference>
<feature type="transmembrane region" description="Helical" evidence="7">
    <location>
        <begin position="486"/>
        <end position="507"/>
    </location>
</feature>
<keyword evidence="9" id="KW-1185">Reference proteome</keyword>
<feature type="transmembrane region" description="Helical" evidence="7">
    <location>
        <begin position="528"/>
        <end position="552"/>
    </location>
</feature>
<name>Q2J605_FRACC</name>
<organism evidence="8 9">
    <name type="scientific">Frankia casuarinae (strain DSM 45818 / CECT 9043 / HFP020203 / CcI3)</name>
    <dbReference type="NCBI Taxonomy" id="106370"/>
    <lineage>
        <taxon>Bacteria</taxon>
        <taxon>Bacillati</taxon>
        <taxon>Actinomycetota</taxon>
        <taxon>Actinomycetes</taxon>
        <taxon>Frankiales</taxon>
        <taxon>Frankiaceae</taxon>
        <taxon>Frankia</taxon>
    </lineage>
</organism>
<dbReference type="HOGENOM" id="CLU_018764_0_0_11"/>
<comment type="subcellular location">
    <subcellularLocation>
        <location evidence="1">Cell membrane</location>
        <topology evidence="1">Multi-pass membrane protein</topology>
    </subcellularLocation>
</comment>
<evidence type="ECO:0000313" key="9">
    <source>
        <dbReference type="Proteomes" id="UP000001937"/>
    </source>
</evidence>
<gene>
    <name evidence="8" type="ordered locus">Francci3_3937</name>
</gene>
<evidence type="ECO:0000256" key="2">
    <source>
        <dbReference type="ARBA" id="ARBA00022475"/>
    </source>
</evidence>
<keyword evidence="2" id="KW-1003">Cell membrane</keyword>
<protein>
    <submittedName>
        <fullName evidence="8">Membrane protein</fullName>
    </submittedName>
</protein>
<keyword evidence="4 7" id="KW-1133">Transmembrane helix</keyword>
<dbReference type="GO" id="GO:0005886">
    <property type="term" value="C:plasma membrane"/>
    <property type="evidence" value="ECO:0007669"/>
    <property type="project" value="UniProtKB-SubCell"/>
</dbReference>